<keyword evidence="5 8" id="KW-0067">ATP-binding</keyword>
<dbReference type="InterPro" id="IPR008266">
    <property type="entry name" value="Tyr_kinase_AS"/>
</dbReference>
<dbReference type="Gene3D" id="3.30.200.20">
    <property type="entry name" value="Phosphorylase Kinase, domain 1"/>
    <property type="match status" value="1"/>
</dbReference>
<keyword evidence="10" id="KW-1133">Transmembrane helix</keyword>
<dbReference type="PROSITE" id="PS50011">
    <property type="entry name" value="PROTEIN_KINASE_DOM"/>
    <property type="match status" value="1"/>
</dbReference>
<keyword evidence="4" id="KW-0418">Kinase</keyword>
<dbReference type="GO" id="GO:0007169">
    <property type="term" value="P:cell surface receptor protein tyrosine kinase signaling pathway"/>
    <property type="evidence" value="ECO:0007669"/>
    <property type="project" value="TreeGrafter"/>
</dbReference>
<keyword evidence="6" id="KW-0829">Tyrosine-protein kinase</keyword>
<dbReference type="GO" id="GO:0005030">
    <property type="term" value="F:neurotrophin receptor activity"/>
    <property type="evidence" value="ECO:0007669"/>
    <property type="project" value="TreeGrafter"/>
</dbReference>
<comment type="subcellular location">
    <subcellularLocation>
        <location evidence="1">Membrane</location>
        <topology evidence="1">Single-pass membrane protein</topology>
    </subcellularLocation>
</comment>
<comment type="catalytic activity">
    <reaction evidence="7">
        <text>L-tyrosyl-[protein] + ATP = O-phospho-L-tyrosyl-[protein] + ADP + H(+)</text>
        <dbReference type="Rhea" id="RHEA:10596"/>
        <dbReference type="Rhea" id="RHEA-COMP:10136"/>
        <dbReference type="Rhea" id="RHEA-COMP:20101"/>
        <dbReference type="ChEBI" id="CHEBI:15378"/>
        <dbReference type="ChEBI" id="CHEBI:30616"/>
        <dbReference type="ChEBI" id="CHEBI:46858"/>
        <dbReference type="ChEBI" id="CHEBI:61978"/>
        <dbReference type="ChEBI" id="CHEBI:456216"/>
        <dbReference type="EC" id="2.7.10.1"/>
    </reaction>
</comment>
<dbReference type="AlphaFoldDB" id="A0A9C6X7D6"/>
<dbReference type="SUPFAM" id="SSF56112">
    <property type="entry name" value="Protein kinase-like (PK-like)"/>
    <property type="match status" value="1"/>
</dbReference>
<dbReference type="GeneID" id="113207112"/>
<dbReference type="Proteomes" id="UP000504606">
    <property type="component" value="Unplaced"/>
</dbReference>
<name>A0A9C6X7D6_FRAOC</name>
<dbReference type="PANTHER" id="PTHR24416">
    <property type="entry name" value="TYROSINE-PROTEIN KINASE RECEPTOR"/>
    <property type="match status" value="1"/>
</dbReference>
<dbReference type="OrthoDB" id="2431000at2759"/>
<dbReference type="GO" id="GO:0010976">
    <property type="term" value="P:positive regulation of neuron projection development"/>
    <property type="evidence" value="ECO:0007669"/>
    <property type="project" value="TreeGrafter"/>
</dbReference>
<evidence type="ECO:0000256" key="7">
    <source>
        <dbReference type="ARBA" id="ARBA00051243"/>
    </source>
</evidence>
<dbReference type="InterPro" id="IPR050122">
    <property type="entry name" value="RTK"/>
</dbReference>
<dbReference type="CDD" id="cd00192">
    <property type="entry name" value="PTKc"/>
    <property type="match status" value="1"/>
</dbReference>
<feature type="domain" description="Protein kinase" evidence="11">
    <location>
        <begin position="235"/>
        <end position="510"/>
    </location>
</feature>
<feature type="transmembrane region" description="Helical" evidence="10">
    <location>
        <begin position="153"/>
        <end position="173"/>
    </location>
</feature>
<evidence type="ECO:0000256" key="6">
    <source>
        <dbReference type="ARBA" id="ARBA00023137"/>
    </source>
</evidence>
<dbReference type="InterPro" id="IPR000719">
    <property type="entry name" value="Prot_kinase_dom"/>
</dbReference>
<dbReference type="PANTHER" id="PTHR24416:SF619">
    <property type="entry name" value="TYROSINE-PROTEIN KINASE TRANSMEMBRANE RECEPTOR ROR-LIKE PROTEIN"/>
    <property type="match status" value="1"/>
</dbReference>
<dbReference type="GO" id="GO:0005524">
    <property type="term" value="F:ATP binding"/>
    <property type="evidence" value="ECO:0007669"/>
    <property type="project" value="UniProtKB-UniRule"/>
</dbReference>
<dbReference type="PROSITE" id="PS00107">
    <property type="entry name" value="PROTEIN_KINASE_ATP"/>
    <property type="match status" value="1"/>
</dbReference>
<dbReference type="GO" id="GO:0043121">
    <property type="term" value="F:neurotrophin binding"/>
    <property type="evidence" value="ECO:0007669"/>
    <property type="project" value="TreeGrafter"/>
</dbReference>
<dbReference type="KEGG" id="foc:113207112"/>
<keyword evidence="3 8" id="KW-0547">Nucleotide-binding</keyword>
<evidence type="ECO:0000256" key="8">
    <source>
        <dbReference type="PROSITE-ProRule" id="PRU10141"/>
    </source>
</evidence>
<dbReference type="PROSITE" id="PS00109">
    <property type="entry name" value="PROTEIN_KINASE_TYR"/>
    <property type="match status" value="1"/>
</dbReference>
<dbReference type="GO" id="GO:0051897">
    <property type="term" value="P:positive regulation of phosphatidylinositol 3-kinase/protein kinase B signal transduction"/>
    <property type="evidence" value="ECO:0007669"/>
    <property type="project" value="TreeGrafter"/>
</dbReference>
<reference evidence="13" key="1">
    <citation type="submission" date="2025-08" db="UniProtKB">
        <authorList>
            <consortium name="RefSeq"/>
        </authorList>
    </citation>
    <scope>IDENTIFICATION</scope>
    <source>
        <tissue evidence="13">Whole organism</tissue>
    </source>
</reference>
<feature type="binding site" evidence="8">
    <location>
        <position position="267"/>
    </location>
    <ligand>
        <name>ATP</name>
        <dbReference type="ChEBI" id="CHEBI:30616"/>
    </ligand>
</feature>
<dbReference type="RefSeq" id="XP_052130405.1">
    <property type="nucleotide sequence ID" value="XM_052274445.1"/>
</dbReference>
<dbReference type="GO" id="GO:0043235">
    <property type="term" value="C:receptor complex"/>
    <property type="evidence" value="ECO:0007669"/>
    <property type="project" value="TreeGrafter"/>
</dbReference>
<dbReference type="InterPro" id="IPR011009">
    <property type="entry name" value="Kinase-like_dom_sf"/>
</dbReference>
<dbReference type="GO" id="GO:0005886">
    <property type="term" value="C:plasma membrane"/>
    <property type="evidence" value="ECO:0007669"/>
    <property type="project" value="TreeGrafter"/>
</dbReference>
<keyword evidence="2" id="KW-0808">Transferase</keyword>
<dbReference type="SMART" id="SM00219">
    <property type="entry name" value="TyrKc"/>
    <property type="match status" value="1"/>
</dbReference>
<evidence type="ECO:0000256" key="3">
    <source>
        <dbReference type="ARBA" id="ARBA00022741"/>
    </source>
</evidence>
<evidence type="ECO:0000259" key="11">
    <source>
        <dbReference type="PROSITE" id="PS50011"/>
    </source>
</evidence>
<dbReference type="GO" id="GO:0030424">
    <property type="term" value="C:axon"/>
    <property type="evidence" value="ECO:0007669"/>
    <property type="project" value="TreeGrafter"/>
</dbReference>
<dbReference type="GO" id="GO:0004714">
    <property type="term" value="F:transmembrane receptor protein tyrosine kinase activity"/>
    <property type="evidence" value="ECO:0007669"/>
    <property type="project" value="UniProtKB-EC"/>
</dbReference>
<evidence type="ECO:0000256" key="1">
    <source>
        <dbReference type="ARBA" id="ARBA00004167"/>
    </source>
</evidence>
<gene>
    <name evidence="13" type="primary">LOC113207112</name>
</gene>
<dbReference type="InterPro" id="IPR001245">
    <property type="entry name" value="Ser-Thr/Tyr_kinase_cat_dom"/>
</dbReference>
<keyword evidence="12" id="KW-1185">Reference proteome</keyword>
<keyword evidence="10" id="KW-0472">Membrane</keyword>
<evidence type="ECO:0000313" key="13">
    <source>
        <dbReference type="RefSeq" id="XP_052130405.1"/>
    </source>
</evidence>
<dbReference type="PRINTS" id="PR00109">
    <property type="entry name" value="TYRKINASE"/>
</dbReference>
<evidence type="ECO:0000256" key="9">
    <source>
        <dbReference type="SAM" id="MobiDB-lite"/>
    </source>
</evidence>
<dbReference type="InterPro" id="IPR017441">
    <property type="entry name" value="Protein_kinase_ATP_BS"/>
</dbReference>
<evidence type="ECO:0000256" key="2">
    <source>
        <dbReference type="ARBA" id="ARBA00022679"/>
    </source>
</evidence>
<protein>
    <submittedName>
        <fullName evidence="13">BDNF/NT-3 growth factors receptor-like</fullName>
    </submittedName>
</protein>
<dbReference type="Gene3D" id="1.10.510.10">
    <property type="entry name" value="Transferase(Phosphotransferase) domain 1"/>
    <property type="match status" value="1"/>
</dbReference>
<evidence type="ECO:0000256" key="10">
    <source>
        <dbReference type="SAM" id="Phobius"/>
    </source>
</evidence>
<dbReference type="FunFam" id="1.10.510.10:FF:000554">
    <property type="entry name" value="Predicted protein"/>
    <property type="match status" value="1"/>
</dbReference>
<evidence type="ECO:0000256" key="5">
    <source>
        <dbReference type="ARBA" id="ARBA00022840"/>
    </source>
</evidence>
<accession>A0A9C6X7D6</accession>
<sequence>MPPLAEAGAEPRSLLRILFGGQRDHHRGAPGRPRARRRLVREVVGSDGDAGEWQQGSCRKSACGEEAACIPNKDRSRAMHKCVCPHDLSPPDHSMRCTRQTVAVADLAPVGPIHLHIAPPAQGGAAPSPMPPSMTTRDPSVGPIKARGVGMHWGIGVGVFCAAVIVALAVLWYSRQRSVRSRKSQTPRSLSKGPLGSEMFLPNPQYALGMAGLGGDPLRAQQGGPTVTLIDQRALSLQESIGEGCFGKVYRGELRVADGIAQTVAVKVLKESATTEAEEDFMREVEVMSAFQHPHILRLIGVVPRELESAPCMVFEFMPFGDLTEVLRCSSKSPWAAPRPGLPPLTPDALLHIALQIALGMRYLAAQRFVHRDLACRNCLVGHNLAVKIADFGMSRDVYTCDYYKMGGSRALPVRWMSPEALLYGRFTLESDVWSFGVVLWEVFTRGKLPYYGHTNDEALKLVLQGVLLQLPDSSECPLTVIDLMRCCWKTEPRDRLRFPEICARLEEALEEAIKGIPLLEKHDVDDDDGDIGLPRPPGFVPSDLPPLSVWYGATAPDTDLEDMDVHGARRGTPGPEEQLLDPDNYLLPRAPDPNRVPYLEPIAD</sequence>
<dbReference type="InterPro" id="IPR020635">
    <property type="entry name" value="Tyr_kinase_cat_dom"/>
</dbReference>
<organism evidence="12 13">
    <name type="scientific">Frankliniella occidentalis</name>
    <name type="common">Western flower thrips</name>
    <name type="synonym">Euthrips occidentalis</name>
    <dbReference type="NCBI Taxonomy" id="133901"/>
    <lineage>
        <taxon>Eukaryota</taxon>
        <taxon>Metazoa</taxon>
        <taxon>Ecdysozoa</taxon>
        <taxon>Arthropoda</taxon>
        <taxon>Hexapoda</taxon>
        <taxon>Insecta</taxon>
        <taxon>Pterygota</taxon>
        <taxon>Neoptera</taxon>
        <taxon>Paraneoptera</taxon>
        <taxon>Thysanoptera</taxon>
        <taxon>Terebrantia</taxon>
        <taxon>Thripoidea</taxon>
        <taxon>Thripidae</taxon>
        <taxon>Frankliniella</taxon>
    </lineage>
</organism>
<feature type="region of interest" description="Disordered" evidence="9">
    <location>
        <begin position="559"/>
        <end position="605"/>
    </location>
</feature>
<evidence type="ECO:0000256" key="4">
    <source>
        <dbReference type="ARBA" id="ARBA00022777"/>
    </source>
</evidence>
<evidence type="ECO:0000313" key="12">
    <source>
        <dbReference type="Proteomes" id="UP000504606"/>
    </source>
</evidence>
<dbReference type="Pfam" id="PF07714">
    <property type="entry name" value="PK_Tyr_Ser-Thr"/>
    <property type="match status" value="1"/>
</dbReference>
<dbReference type="GO" id="GO:1990090">
    <property type="term" value="P:cellular response to nerve growth factor stimulus"/>
    <property type="evidence" value="ECO:0007669"/>
    <property type="project" value="TreeGrafter"/>
</dbReference>
<proteinExistence type="predicted"/>
<keyword evidence="10" id="KW-0812">Transmembrane</keyword>